<dbReference type="SUPFAM" id="SSF47090">
    <property type="entry name" value="PGBD-like"/>
    <property type="match status" value="1"/>
</dbReference>
<comment type="caution">
    <text evidence="7">The sequence shown here is derived from an EMBL/GenBank/DDBJ whole genome shotgun (WGS) entry which is preliminary data.</text>
</comment>
<name>A0ABN0ZDV2_9BACI</name>
<dbReference type="SUPFAM" id="SSF54001">
    <property type="entry name" value="Cysteine proteinases"/>
    <property type="match status" value="1"/>
</dbReference>
<dbReference type="PANTHER" id="PTHR47053">
    <property type="entry name" value="MUREIN DD-ENDOPEPTIDASE MEPH-RELATED"/>
    <property type="match status" value="1"/>
</dbReference>
<dbReference type="InterPro" id="IPR038765">
    <property type="entry name" value="Papain-like_cys_pep_sf"/>
</dbReference>
<dbReference type="InterPro" id="IPR051202">
    <property type="entry name" value="Peptidase_C40"/>
</dbReference>
<dbReference type="Pfam" id="PF01471">
    <property type="entry name" value="PG_binding_1"/>
    <property type="match status" value="1"/>
</dbReference>
<organism evidence="7 8">
    <name type="scientific">Lentibacillus halophilus</name>
    <dbReference type="NCBI Taxonomy" id="295065"/>
    <lineage>
        <taxon>Bacteria</taxon>
        <taxon>Bacillati</taxon>
        <taxon>Bacillota</taxon>
        <taxon>Bacilli</taxon>
        <taxon>Bacillales</taxon>
        <taxon>Bacillaceae</taxon>
        <taxon>Lentibacillus</taxon>
    </lineage>
</organism>
<sequence length="350" mass="39541">MLNSSIQHVIKQSFLYSYMLSQSFAVYANAYPDLQNDPLTEVDQPHSGKHSEAVRIQQHKSDLYKKVDHNDNLLTERALQQFKKDHNIDMSNQISGGGMVEKIKHHSNQLKDMADTIQPEMNHDDVKTVQRSLQYFGYYEGEVDGLYGPLTQKALETAEDKLDLELVDDNALKAMYAEKQAERRNQKETQTANAPSESKLQTTSQSETKKNNTESTKNETKKKTKQVKVSKPSYSGAVEAAYAQIGTPYVWGGESPSGFDCSGFIQYIFQLEDIKLPRTVSDVWNATEPISKPSVGDLVFFETYQSGPSHMGVYVGDNKFIHAGESRGVEKSKLGNSYWKERYLGARRVQ</sequence>
<keyword evidence="8" id="KW-1185">Reference proteome</keyword>
<dbReference type="PROSITE" id="PS51935">
    <property type="entry name" value="NLPC_P60"/>
    <property type="match status" value="1"/>
</dbReference>
<keyword evidence="2" id="KW-0645">Protease</keyword>
<dbReference type="InterPro" id="IPR002477">
    <property type="entry name" value="Peptidoglycan-bd-like"/>
</dbReference>
<dbReference type="InterPro" id="IPR036365">
    <property type="entry name" value="PGBD-like_sf"/>
</dbReference>
<evidence type="ECO:0000256" key="5">
    <source>
        <dbReference type="SAM" id="MobiDB-lite"/>
    </source>
</evidence>
<reference evidence="7 8" key="1">
    <citation type="journal article" date="2019" name="Int. J. Syst. Evol. Microbiol.">
        <title>The Global Catalogue of Microorganisms (GCM) 10K type strain sequencing project: providing services to taxonomists for standard genome sequencing and annotation.</title>
        <authorList>
            <consortium name="The Broad Institute Genomics Platform"/>
            <consortium name="The Broad Institute Genome Sequencing Center for Infectious Disease"/>
            <person name="Wu L."/>
            <person name="Ma J."/>
        </authorList>
    </citation>
    <scope>NUCLEOTIDE SEQUENCE [LARGE SCALE GENOMIC DNA]</scope>
    <source>
        <strain evidence="7 8">JCM 12149</strain>
    </source>
</reference>
<dbReference type="PANTHER" id="PTHR47053:SF1">
    <property type="entry name" value="MUREIN DD-ENDOPEPTIDASE MEPH-RELATED"/>
    <property type="match status" value="1"/>
</dbReference>
<feature type="region of interest" description="Disordered" evidence="5">
    <location>
        <begin position="180"/>
        <end position="229"/>
    </location>
</feature>
<dbReference type="InterPro" id="IPR000064">
    <property type="entry name" value="NLP_P60_dom"/>
</dbReference>
<keyword evidence="3" id="KW-0378">Hydrolase</keyword>
<feature type="compositionally biased region" description="Basic and acidic residues" evidence="5">
    <location>
        <begin position="207"/>
        <end position="221"/>
    </location>
</feature>
<dbReference type="RefSeq" id="WP_343753159.1">
    <property type="nucleotide sequence ID" value="NZ_BAAADM010000054.1"/>
</dbReference>
<dbReference type="Pfam" id="PF00877">
    <property type="entry name" value="NLPC_P60"/>
    <property type="match status" value="1"/>
</dbReference>
<protein>
    <recommendedName>
        <fullName evidence="6">NlpC/P60 domain-containing protein</fullName>
    </recommendedName>
</protein>
<dbReference type="Gene3D" id="3.90.1720.10">
    <property type="entry name" value="endopeptidase domain like (from Nostoc punctiforme)"/>
    <property type="match status" value="1"/>
</dbReference>
<accession>A0ABN0ZDV2</accession>
<dbReference type="Proteomes" id="UP001501459">
    <property type="component" value="Unassembled WGS sequence"/>
</dbReference>
<evidence type="ECO:0000259" key="6">
    <source>
        <dbReference type="PROSITE" id="PS51935"/>
    </source>
</evidence>
<feature type="compositionally biased region" description="Polar residues" evidence="5">
    <location>
        <begin position="188"/>
        <end position="205"/>
    </location>
</feature>
<feature type="domain" description="NlpC/P60" evidence="6">
    <location>
        <begin position="231"/>
        <end position="350"/>
    </location>
</feature>
<evidence type="ECO:0000256" key="3">
    <source>
        <dbReference type="ARBA" id="ARBA00022801"/>
    </source>
</evidence>
<gene>
    <name evidence="7" type="ORF">GCM10008983_22430</name>
</gene>
<comment type="similarity">
    <text evidence="1">Belongs to the peptidase C40 family.</text>
</comment>
<evidence type="ECO:0000256" key="4">
    <source>
        <dbReference type="ARBA" id="ARBA00022807"/>
    </source>
</evidence>
<dbReference type="EMBL" id="BAAADM010000054">
    <property type="protein sequence ID" value="GAA0444542.1"/>
    <property type="molecule type" value="Genomic_DNA"/>
</dbReference>
<evidence type="ECO:0000313" key="7">
    <source>
        <dbReference type="EMBL" id="GAA0444542.1"/>
    </source>
</evidence>
<proteinExistence type="inferred from homology"/>
<dbReference type="Gene3D" id="1.10.101.10">
    <property type="entry name" value="PGBD-like superfamily/PGBD"/>
    <property type="match status" value="1"/>
</dbReference>
<evidence type="ECO:0000256" key="1">
    <source>
        <dbReference type="ARBA" id="ARBA00007074"/>
    </source>
</evidence>
<keyword evidence="4" id="KW-0788">Thiol protease</keyword>
<evidence type="ECO:0000256" key="2">
    <source>
        <dbReference type="ARBA" id="ARBA00022670"/>
    </source>
</evidence>
<dbReference type="InterPro" id="IPR036366">
    <property type="entry name" value="PGBDSf"/>
</dbReference>
<evidence type="ECO:0000313" key="8">
    <source>
        <dbReference type="Proteomes" id="UP001501459"/>
    </source>
</evidence>